<dbReference type="RefSeq" id="WP_047875198.1">
    <property type="nucleotide sequence ID" value="NZ_BMYC01000008.1"/>
</dbReference>
<name>A0A0J1GKM3_9GAMM</name>
<evidence type="ECO:0000256" key="3">
    <source>
        <dbReference type="SAM" id="SignalP"/>
    </source>
</evidence>
<dbReference type="InterPro" id="IPR008972">
    <property type="entry name" value="Cupredoxin"/>
</dbReference>
<evidence type="ECO:0008006" key="6">
    <source>
        <dbReference type="Google" id="ProtNLM"/>
    </source>
</evidence>
<dbReference type="InterPro" id="IPR050845">
    <property type="entry name" value="Cu-binding_ET"/>
</dbReference>
<reference evidence="4 5" key="1">
    <citation type="submission" date="2015-05" db="EMBL/GenBank/DDBJ databases">
        <title>Photobacterium galathea sp. nov.</title>
        <authorList>
            <person name="Machado H."/>
            <person name="Gram L."/>
        </authorList>
    </citation>
    <scope>NUCLEOTIDE SEQUENCE [LARGE SCALE GENOMIC DNA]</scope>
    <source>
        <strain evidence="4 5">DSM 25995</strain>
    </source>
</reference>
<feature type="chain" id="PRO_5005252208" description="Copper-binding protein" evidence="3">
    <location>
        <begin position="28"/>
        <end position="174"/>
    </location>
</feature>
<dbReference type="GO" id="GO:0046872">
    <property type="term" value="F:metal ion binding"/>
    <property type="evidence" value="ECO:0007669"/>
    <property type="project" value="UniProtKB-KW"/>
</dbReference>
<accession>A0A0J1GKM3</accession>
<dbReference type="OrthoDB" id="9816061at2"/>
<dbReference type="PATRIC" id="fig|754436.4.peg.2881"/>
<dbReference type="SUPFAM" id="SSF49503">
    <property type="entry name" value="Cupredoxins"/>
    <property type="match status" value="1"/>
</dbReference>
<evidence type="ECO:0000256" key="1">
    <source>
        <dbReference type="ARBA" id="ARBA00022723"/>
    </source>
</evidence>
<dbReference type="Proteomes" id="UP000036426">
    <property type="component" value="Unassembled WGS sequence"/>
</dbReference>
<evidence type="ECO:0000256" key="2">
    <source>
        <dbReference type="ARBA" id="ARBA00023008"/>
    </source>
</evidence>
<feature type="signal peptide" evidence="3">
    <location>
        <begin position="1"/>
        <end position="27"/>
    </location>
</feature>
<evidence type="ECO:0000313" key="4">
    <source>
        <dbReference type="EMBL" id="KLV00260.1"/>
    </source>
</evidence>
<dbReference type="PANTHER" id="PTHR38439">
    <property type="entry name" value="AURACYANIN-B"/>
    <property type="match status" value="1"/>
</dbReference>
<keyword evidence="1" id="KW-0479">Metal-binding</keyword>
<evidence type="ECO:0000313" key="5">
    <source>
        <dbReference type="Proteomes" id="UP000036426"/>
    </source>
</evidence>
<dbReference type="PANTHER" id="PTHR38439:SF3">
    <property type="entry name" value="COPPER-RESISTANT CUPROPROTEIN COPI"/>
    <property type="match status" value="1"/>
</dbReference>
<dbReference type="EMBL" id="LDOV01000025">
    <property type="protein sequence ID" value="KLV00260.1"/>
    <property type="molecule type" value="Genomic_DNA"/>
</dbReference>
<keyword evidence="3" id="KW-0732">Signal</keyword>
<comment type="caution">
    <text evidence="4">The sequence shown here is derived from an EMBL/GenBank/DDBJ whole genome shotgun (WGS) entry which is preliminary data.</text>
</comment>
<sequence length="174" mass="19007">MKKTPRHTTAQRVLPLSLLFISSVALADGSHDQMDHSSMGLDMMGHGAMVSQVGMPAPAAQASKTYHVTLSDDMAMQFTPALSIAQGDVVRFVVNNTGKQPHTFSIGSVKEQQAHRKMMANMTMAHHNSETTLTLAPGDTAEMGWHFMGEKFIEFTCHENGHAQAGMKRNTVLR</sequence>
<dbReference type="AlphaFoldDB" id="A0A0J1GKM3"/>
<keyword evidence="5" id="KW-1185">Reference proteome</keyword>
<dbReference type="Gene3D" id="2.60.40.420">
    <property type="entry name" value="Cupredoxins - blue copper proteins"/>
    <property type="match status" value="1"/>
</dbReference>
<protein>
    <recommendedName>
        <fullName evidence="6">Copper-binding protein</fullName>
    </recommendedName>
</protein>
<keyword evidence="2" id="KW-0186">Copper</keyword>
<proteinExistence type="predicted"/>
<gene>
    <name evidence="4" type="ORF">ABT58_13555</name>
</gene>
<organism evidence="4 5">
    <name type="scientific">Photobacterium aphoticum</name>
    <dbReference type="NCBI Taxonomy" id="754436"/>
    <lineage>
        <taxon>Bacteria</taxon>
        <taxon>Pseudomonadati</taxon>
        <taxon>Pseudomonadota</taxon>
        <taxon>Gammaproteobacteria</taxon>
        <taxon>Vibrionales</taxon>
        <taxon>Vibrionaceae</taxon>
        <taxon>Photobacterium</taxon>
    </lineage>
</organism>